<dbReference type="OMA" id="INTRELM"/>
<dbReference type="Pfam" id="PF20721">
    <property type="entry name" value="C19orf12"/>
    <property type="match status" value="1"/>
</dbReference>
<keyword evidence="2" id="KW-1133">Transmembrane helix</keyword>
<keyword evidence="4" id="KW-1185">Reference proteome</keyword>
<dbReference type="PANTHER" id="PTHR31493">
    <property type="entry name" value="NAZO FAMILY MEMBER"/>
    <property type="match status" value="1"/>
</dbReference>
<accession>A0A7R8V1Z1</accession>
<dbReference type="InterPro" id="IPR033369">
    <property type="entry name" value="C19orf12"/>
</dbReference>
<evidence type="ECO:0000313" key="3">
    <source>
        <dbReference type="EMBL" id="CAD7091331.1"/>
    </source>
</evidence>
<dbReference type="PANTHER" id="PTHR31493:SF1">
    <property type="entry name" value="PROTEIN C19ORF12"/>
    <property type="match status" value="1"/>
</dbReference>
<dbReference type="EMBL" id="LR899013">
    <property type="protein sequence ID" value="CAD7091331.1"/>
    <property type="molecule type" value="Genomic_DNA"/>
</dbReference>
<name>A0A7R8V1Z1_HERIL</name>
<evidence type="ECO:0000256" key="2">
    <source>
        <dbReference type="SAM" id="Phobius"/>
    </source>
</evidence>
<dbReference type="FunCoup" id="A0A7R8V1Z1">
    <property type="interactions" value="84"/>
</dbReference>
<dbReference type="Proteomes" id="UP000594454">
    <property type="component" value="Chromosome 5"/>
</dbReference>
<gene>
    <name evidence="3" type="ORF">HERILL_LOCUS13750</name>
</gene>
<keyword evidence="2" id="KW-0812">Transmembrane</keyword>
<comment type="similarity">
    <text evidence="1">Belongs to the C19orf12 family.</text>
</comment>
<protein>
    <submittedName>
        <fullName evidence="3">Uncharacterized protein</fullName>
    </submittedName>
</protein>
<organism evidence="3 4">
    <name type="scientific">Hermetia illucens</name>
    <name type="common">Black soldier fly</name>
    <dbReference type="NCBI Taxonomy" id="343691"/>
    <lineage>
        <taxon>Eukaryota</taxon>
        <taxon>Metazoa</taxon>
        <taxon>Ecdysozoa</taxon>
        <taxon>Arthropoda</taxon>
        <taxon>Hexapoda</taxon>
        <taxon>Insecta</taxon>
        <taxon>Pterygota</taxon>
        <taxon>Neoptera</taxon>
        <taxon>Endopterygota</taxon>
        <taxon>Diptera</taxon>
        <taxon>Brachycera</taxon>
        <taxon>Stratiomyomorpha</taxon>
        <taxon>Stratiomyidae</taxon>
        <taxon>Hermetiinae</taxon>
        <taxon>Hermetia</taxon>
    </lineage>
</organism>
<dbReference type="OrthoDB" id="5976774at2759"/>
<dbReference type="InParanoid" id="A0A7R8V1Z1"/>
<sequence>MPVNTKEFFDAVAILTDEREMRVTLKESGKGALLCGTACFVGGVLLGPVGLAAGGIAGALTAARLAKGKFRSAGDIIRNELTDRQREKLIEHIMKAVADLQITDVAMLLPLLAGSSAIQMEVLKGVVGFLTSEMRLQIVD</sequence>
<feature type="transmembrane region" description="Helical" evidence="2">
    <location>
        <begin position="31"/>
        <end position="62"/>
    </location>
</feature>
<reference evidence="3 4" key="1">
    <citation type="submission" date="2020-11" db="EMBL/GenBank/DDBJ databases">
        <authorList>
            <person name="Wallbank WR R."/>
            <person name="Pardo Diaz C."/>
            <person name="Kozak K."/>
            <person name="Martin S."/>
            <person name="Jiggins C."/>
            <person name="Moest M."/>
            <person name="Warren A I."/>
            <person name="Generalovic N T."/>
            <person name="Byers J.R.P. K."/>
            <person name="Montejo-Kovacevich G."/>
            <person name="Yen C E."/>
        </authorList>
    </citation>
    <scope>NUCLEOTIDE SEQUENCE [LARGE SCALE GENOMIC DNA]</scope>
</reference>
<keyword evidence="2" id="KW-0472">Membrane</keyword>
<proteinExistence type="inferred from homology"/>
<evidence type="ECO:0000256" key="1">
    <source>
        <dbReference type="ARBA" id="ARBA00029457"/>
    </source>
</evidence>
<evidence type="ECO:0000313" key="4">
    <source>
        <dbReference type="Proteomes" id="UP000594454"/>
    </source>
</evidence>
<dbReference type="AlphaFoldDB" id="A0A7R8V1Z1"/>